<feature type="region of interest" description="Disordered" evidence="1">
    <location>
        <begin position="163"/>
        <end position="227"/>
    </location>
</feature>
<dbReference type="Proteomes" id="UP000321617">
    <property type="component" value="Unassembled WGS sequence"/>
</dbReference>
<dbReference type="RefSeq" id="WP_147134016.1">
    <property type="nucleotide sequence ID" value="NZ_BAABIJ010000001.1"/>
</dbReference>
<evidence type="ECO:0000256" key="1">
    <source>
        <dbReference type="SAM" id="MobiDB-lite"/>
    </source>
</evidence>
<reference evidence="2 3" key="1">
    <citation type="journal article" date="2013" name="Stand. Genomic Sci.">
        <title>Genomic Encyclopedia of Type Strains, Phase I: The one thousand microbial genomes (KMG-I) project.</title>
        <authorList>
            <person name="Kyrpides N.C."/>
            <person name="Woyke T."/>
            <person name="Eisen J.A."/>
            <person name="Garrity G."/>
            <person name="Lilburn T.G."/>
            <person name="Beck B.J."/>
            <person name="Whitman W.B."/>
            <person name="Hugenholtz P."/>
            <person name="Klenk H.P."/>
        </authorList>
    </citation>
    <scope>NUCLEOTIDE SEQUENCE [LARGE SCALE GENOMIC DNA]</scope>
    <source>
        <strain evidence="2 3">DSM 45044</strain>
    </source>
</reference>
<name>A0A562VC10_9ACTN</name>
<keyword evidence="3" id="KW-1185">Reference proteome</keyword>
<dbReference type="AlphaFoldDB" id="A0A562VC10"/>
<feature type="region of interest" description="Disordered" evidence="1">
    <location>
        <begin position="283"/>
        <end position="322"/>
    </location>
</feature>
<protein>
    <recommendedName>
        <fullName evidence="4">PPE family protein</fullName>
    </recommendedName>
</protein>
<proteinExistence type="predicted"/>
<gene>
    <name evidence="2" type="ORF">LX16_1103</name>
</gene>
<comment type="caution">
    <text evidence="2">The sequence shown here is derived from an EMBL/GenBank/DDBJ whole genome shotgun (WGS) entry which is preliminary data.</text>
</comment>
<evidence type="ECO:0000313" key="3">
    <source>
        <dbReference type="Proteomes" id="UP000321617"/>
    </source>
</evidence>
<accession>A0A562VC10</accession>
<evidence type="ECO:0008006" key="4">
    <source>
        <dbReference type="Google" id="ProtNLM"/>
    </source>
</evidence>
<evidence type="ECO:0000313" key="2">
    <source>
        <dbReference type="EMBL" id="TWJ15400.1"/>
    </source>
</evidence>
<sequence length="322" mass="31267">MLYSDLKNMNVGLIFEAAAGSTSTQEGLVNAGARVRSQAAGLSGVWEGDDSLAASTALETDSLPVTSAGDSFGTAAQILSRLGEQLAVEQAVLLSAIARATAIPGMVDEAGIVIPLIPPLTLPPVAAAMQAAATALTMEIAGIVARANGHDQAAAAALAVESVAPDDPPPGEEGSEQFKFPQIPPMPDLSQGLGSGGSYGGPDLPGLGEDFGGEYDPSQPGGGLAGAGGSFGGLGAAGSGMGPAGAGWGAGSMTAAGGASIPGAAAGAAGMAARPMGMGMMPMGAGMARDDQAGDGSRTWLTEDDDPFGSDEAAPPVFRGTA</sequence>
<organism evidence="2 3">
    <name type="scientific">Stackebrandtia albiflava</name>
    <dbReference type="NCBI Taxonomy" id="406432"/>
    <lineage>
        <taxon>Bacteria</taxon>
        <taxon>Bacillati</taxon>
        <taxon>Actinomycetota</taxon>
        <taxon>Actinomycetes</taxon>
        <taxon>Glycomycetales</taxon>
        <taxon>Glycomycetaceae</taxon>
        <taxon>Stackebrandtia</taxon>
    </lineage>
</organism>
<dbReference type="EMBL" id="VLLL01000005">
    <property type="protein sequence ID" value="TWJ15400.1"/>
    <property type="molecule type" value="Genomic_DNA"/>
</dbReference>